<accession>A0AAN9I067</accession>
<dbReference type="AlphaFoldDB" id="A0AAN9I067"/>
<dbReference type="EMBL" id="JAYWIO010000005">
    <property type="protein sequence ID" value="KAK7260229.1"/>
    <property type="molecule type" value="Genomic_DNA"/>
</dbReference>
<organism evidence="1 2">
    <name type="scientific">Crotalaria pallida</name>
    <name type="common">Smooth rattlebox</name>
    <name type="synonym">Crotalaria striata</name>
    <dbReference type="NCBI Taxonomy" id="3830"/>
    <lineage>
        <taxon>Eukaryota</taxon>
        <taxon>Viridiplantae</taxon>
        <taxon>Streptophyta</taxon>
        <taxon>Embryophyta</taxon>
        <taxon>Tracheophyta</taxon>
        <taxon>Spermatophyta</taxon>
        <taxon>Magnoliopsida</taxon>
        <taxon>eudicotyledons</taxon>
        <taxon>Gunneridae</taxon>
        <taxon>Pentapetalae</taxon>
        <taxon>rosids</taxon>
        <taxon>fabids</taxon>
        <taxon>Fabales</taxon>
        <taxon>Fabaceae</taxon>
        <taxon>Papilionoideae</taxon>
        <taxon>50 kb inversion clade</taxon>
        <taxon>genistoids sensu lato</taxon>
        <taxon>core genistoids</taxon>
        <taxon>Crotalarieae</taxon>
        <taxon>Crotalaria</taxon>
    </lineage>
</organism>
<proteinExistence type="predicted"/>
<sequence>MFTLKRGINEIICEKMLEASKSHATHLLHFPIFVSCLLRHNGVTIGPNEETIKHWANDYCLCEKRPSADAAEATARKATQEKQNAAPNILAREQHEQGGREPTTTKFQHFTYEVGGSSAPPHAPYDFEAMEQRLMGHIDSRLEACFASFQQTYWNDMNEMEHRIIASTQSSID</sequence>
<keyword evidence="2" id="KW-1185">Reference proteome</keyword>
<evidence type="ECO:0000313" key="2">
    <source>
        <dbReference type="Proteomes" id="UP001372338"/>
    </source>
</evidence>
<dbReference type="Proteomes" id="UP001372338">
    <property type="component" value="Unassembled WGS sequence"/>
</dbReference>
<protein>
    <submittedName>
        <fullName evidence="1">Uncharacterized protein</fullName>
    </submittedName>
</protein>
<evidence type="ECO:0000313" key="1">
    <source>
        <dbReference type="EMBL" id="KAK7260229.1"/>
    </source>
</evidence>
<gene>
    <name evidence="1" type="ORF">RIF29_26101</name>
</gene>
<comment type="caution">
    <text evidence="1">The sequence shown here is derived from an EMBL/GenBank/DDBJ whole genome shotgun (WGS) entry which is preliminary data.</text>
</comment>
<name>A0AAN9I067_CROPI</name>
<reference evidence="1 2" key="1">
    <citation type="submission" date="2024-01" db="EMBL/GenBank/DDBJ databases">
        <title>The genomes of 5 underutilized Papilionoideae crops provide insights into root nodulation and disease resistanc.</title>
        <authorList>
            <person name="Yuan L."/>
        </authorList>
    </citation>
    <scope>NUCLEOTIDE SEQUENCE [LARGE SCALE GENOMIC DNA]</scope>
    <source>
        <strain evidence="1">ZHUSHIDOU_FW_LH</strain>
        <tissue evidence="1">Leaf</tissue>
    </source>
</reference>